<accession>A0A645EY19</accession>
<evidence type="ECO:0000313" key="1">
    <source>
        <dbReference type="EMBL" id="MPN06316.1"/>
    </source>
</evidence>
<name>A0A645EY19_9ZZZZ</name>
<proteinExistence type="predicted"/>
<gene>
    <name evidence="1" type="ORF">SDC9_153572</name>
</gene>
<dbReference type="AlphaFoldDB" id="A0A645EY19"/>
<protein>
    <submittedName>
        <fullName evidence="1">Uncharacterized protein</fullName>
    </submittedName>
</protein>
<organism evidence="1">
    <name type="scientific">bioreactor metagenome</name>
    <dbReference type="NCBI Taxonomy" id="1076179"/>
    <lineage>
        <taxon>unclassified sequences</taxon>
        <taxon>metagenomes</taxon>
        <taxon>ecological metagenomes</taxon>
    </lineage>
</organism>
<comment type="caution">
    <text evidence="1">The sequence shown here is derived from an EMBL/GenBank/DDBJ whole genome shotgun (WGS) entry which is preliminary data.</text>
</comment>
<sequence length="69" mass="7635">MGEESKKLSYQLAYRSRMVSAVSFALGADNCRGMQVEEGKKLHDLNGGPGKRGIRGVFVARPRDCDFSR</sequence>
<dbReference type="EMBL" id="VSSQ01052222">
    <property type="protein sequence ID" value="MPN06316.1"/>
    <property type="molecule type" value="Genomic_DNA"/>
</dbReference>
<reference evidence="1" key="1">
    <citation type="submission" date="2019-08" db="EMBL/GenBank/DDBJ databases">
        <authorList>
            <person name="Kucharzyk K."/>
            <person name="Murdoch R.W."/>
            <person name="Higgins S."/>
            <person name="Loffler F."/>
        </authorList>
    </citation>
    <scope>NUCLEOTIDE SEQUENCE</scope>
</reference>